<keyword evidence="2" id="KW-1185">Reference proteome</keyword>
<dbReference type="GeneID" id="24112399"/>
<evidence type="ECO:0000313" key="1">
    <source>
        <dbReference type="EMBL" id="GAC99533.1"/>
    </source>
</evidence>
<evidence type="ECO:0000313" key="2">
    <source>
        <dbReference type="Proteomes" id="UP000014071"/>
    </source>
</evidence>
<name>R9PDS3_PSEHS</name>
<dbReference type="RefSeq" id="XP_012193120.1">
    <property type="nucleotide sequence ID" value="XM_012337730.1"/>
</dbReference>
<organism evidence="1 2">
    <name type="scientific">Pseudozyma hubeiensis (strain SY62)</name>
    <name type="common">Yeast</name>
    <dbReference type="NCBI Taxonomy" id="1305764"/>
    <lineage>
        <taxon>Eukaryota</taxon>
        <taxon>Fungi</taxon>
        <taxon>Dikarya</taxon>
        <taxon>Basidiomycota</taxon>
        <taxon>Ustilaginomycotina</taxon>
        <taxon>Ustilaginomycetes</taxon>
        <taxon>Ustilaginales</taxon>
        <taxon>Ustilaginaceae</taxon>
        <taxon>Pseudozyma</taxon>
    </lineage>
</organism>
<dbReference type="AlphaFoldDB" id="R9PDS3"/>
<proteinExistence type="predicted"/>
<gene>
    <name evidence="1" type="ORF">PHSY_007135</name>
</gene>
<protein>
    <submittedName>
        <fullName evidence="1">Uncharacterized protein</fullName>
    </submittedName>
</protein>
<reference evidence="2" key="1">
    <citation type="journal article" date="2013" name="Genome Announc.">
        <title>Draft genome sequence of the basidiomycetous yeast-like fungus Pseudozyma hubeiensis SY62, which produces an abundant amount of the biosurfactant mannosylerythritol lipids.</title>
        <authorList>
            <person name="Konishi M."/>
            <person name="Hatada Y."/>
            <person name="Horiuchi J."/>
        </authorList>
    </citation>
    <scope>NUCLEOTIDE SEQUENCE [LARGE SCALE GENOMIC DNA]</scope>
    <source>
        <strain evidence="2">SY62</strain>
    </source>
</reference>
<dbReference type="Proteomes" id="UP000014071">
    <property type="component" value="Unassembled WGS sequence"/>
</dbReference>
<dbReference type="EMBL" id="DF238831">
    <property type="protein sequence ID" value="GAC99533.1"/>
    <property type="molecule type" value="Genomic_DNA"/>
</dbReference>
<accession>R9PDS3</accession>
<dbReference type="HOGENOM" id="CLU_2441829_0_0_1"/>
<sequence>MQRGRRTGRDRSTARLLLVISGLDGFIAERIGDEWWSVFDVSQSQRPRLGADSGSLRLDDRRWKAGNVHRETMIAVSIGKRHHGSAQRCA</sequence>